<evidence type="ECO:0000256" key="9">
    <source>
        <dbReference type="ARBA" id="ARBA00023010"/>
    </source>
</evidence>
<evidence type="ECO:0000256" key="6">
    <source>
        <dbReference type="ARBA" id="ARBA00022692"/>
    </source>
</evidence>
<keyword evidence="4" id="KW-0813">Transport</keyword>
<dbReference type="Pfam" id="PF02699">
    <property type="entry name" value="YajC"/>
    <property type="match status" value="1"/>
</dbReference>
<dbReference type="GO" id="GO:0005886">
    <property type="term" value="C:plasma membrane"/>
    <property type="evidence" value="ECO:0007669"/>
    <property type="project" value="UniProtKB-SubCell"/>
</dbReference>
<evidence type="ECO:0000256" key="11">
    <source>
        <dbReference type="SAM" id="Phobius"/>
    </source>
</evidence>
<evidence type="ECO:0000256" key="7">
    <source>
        <dbReference type="ARBA" id="ARBA00022927"/>
    </source>
</evidence>
<evidence type="ECO:0000256" key="5">
    <source>
        <dbReference type="ARBA" id="ARBA00022475"/>
    </source>
</evidence>
<name>A0A6P1ZHS1_9BACT</name>
<keyword evidence="15" id="KW-1185">Reference proteome</keyword>
<sequence>MFFESIAHAMGAAPQGGGAGGGNPITAFAPLILMFVIFYFLLIRPQQKKAKEHKNLLANLKKGDYIITGGGMYGRITAVDGDVLSVELAKDLVIKVNRSYVSGLADNVRAPKEQATKDTEEK</sequence>
<dbReference type="PANTHER" id="PTHR33909:SF1">
    <property type="entry name" value="SEC TRANSLOCON ACCESSORY COMPLEX SUBUNIT YAJC"/>
    <property type="match status" value="1"/>
</dbReference>
<evidence type="ECO:0000313" key="15">
    <source>
        <dbReference type="Proteomes" id="UP000503251"/>
    </source>
</evidence>
<comment type="similarity">
    <text evidence="2">Belongs to the YajC family.</text>
</comment>
<feature type="transmembrane region" description="Helical" evidence="11">
    <location>
        <begin position="25"/>
        <end position="43"/>
    </location>
</feature>
<dbReference type="AlphaFoldDB" id="A0A6P1ZHS1"/>
<evidence type="ECO:0000313" key="14">
    <source>
        <dbReference type="Proteomes" id="UP000434052"/>
    </source>
</evidence>
<dbReference type="GO" id="GO:0015031">
    <property type="term" value="P:protein transport"/>
    <property type="evidence" value="ECO:0007669"/>
    <property type="project" value="UniProtKB-KW"/>
</dbReference>
<protein>
    <recommendedName>
        <fullName evidence="3">Sec translocon accessory complex subunit YajC</fullName>
    </recommendedName>
</protein>
<reference evidence="13 14" key="1">
    <citation type="submission" date="2018-06" db="EMBL/GenBank/DDBJ databases">
        <title>Complete genome of Desulfovibrio marinus P48SEP.</title>
        <authorList>
            <person name="Crispim J.S."/>
            <person name="Vidigal P.M.P."/>
            <person name="Silva L.C.F."/>
            <person name="Araujo L.C."/>
            <person name="Laguardia C.N."/>
            <person name="Dias R.S."/>
            <person name="Sousa M.P."/>
            <person name="Paula S.O."/>
            <person name="Silva C."/>
        </authorList>
    </citation>
    <scope>NUCLEOTIDE SEQUENCE [LARGE SCALE GENOMIC DNA]</scope>
    <source>
        <strain evidence="13 14">P48SEP</strain>
    </source>
</reference>
<evidence type="ECO:0000256" key="3">
    <source>
        <dbReference type="ARBA" id="ARBA00014962"/>
    </source>
</evidence>
<dbReference type="SMART" id="SM01323">
    <property type="entry name" value="YajC"/>
    <property type="match status" value="1"/>
</dbReference>
<dbReference type="Proteomes" id="UP000434052">
    <property type="component" value="Unassembled WGS sequence"/>
</dbReference>
<evidence type="ECO:0000256" key="10">
    <source>
        <dbReference type="ARBA" id="ARBA00023136"/>
    </source>
</evidence>
<dbReference type="NCBIfam" id="TIGR00739">
    <property type="entry name" value="yajC"/>
    <property type="match status" value="1"/>
</dbReference>
<dbReference type="Proteomes" id="UP000503251">
    <property type="component" value="Chromosome"/>
</dbReference>
<gene>
    <name evidence="13" type="primary">yajC</name>
    <name evidence="13" type="ORF">DQK91_05545</name>
    <name evidence="12" type="ORF">E8L03_03550</name>
</gene>
<keyword evidence="5" id="KW-1003">Cell membrane</keyword>
<dbReference type="InterPro" id="IPR003849">
    <property type="entry name" value="Preprotein_translocase_YajC"/>
</dbReference>
<comment type="subcellular location">
    <subcellularLocation>
        <location evidence="1">Cell membrane</location>
        <topology evidence="1">Single-pass membrane protein</topology>
    </subcellularLocation>
</comment>
<dbReference type="EMBL" id="QMIF01000003">
    <property type="protein sequence ID" value="TVM34874.1"/>
    <property type="molecule type" value="Genomic_DNA"/>
</dbReference>
<evidence type="ECO:0000256" key="1">
    <source>
        <dbReference type="ARBA" id="ARBA00004162"/>
    </source>
</evidence>
<keyword evidence="7" id="KW-0653">Protein transport</keyword>
<keyword evidence="10 11" id="KW-0472">Membrane</keyword>
<evidence type="ECO:0000256" key="8">
    <source>
        <dbReference type="ARBA" id="ARBA00022989"/>
    </source>
</evidence>
<dbReference type="OrthoDB" id="9811406at2"/>
<dbReference type="RefSeq" id="WP_144234477.1">
    <property type="nucleotide sequence ID" value="NZ_CP039543.1"/>
</dbReference>
<dbReference type="PRINTS" id="PR01853">
    <property type="entry name" value="YAJCTRNLCASE"/>
</dbReference>
<dbReference type="EMBL" id="CP039543">
    <property type="protein sequence ID" value="QJT08055.1"/>
    <property type="molecule type" value="Genomic_DNA"/>
</dbReference>
<accession>A0A6P1ZHS1</accession>
<keyword evidence="6 11" id="KW-0812">Transmembrane</keyword>
<proteinExistence type="inferred from homology"/>
<keyword evidence="8 11" id="KW-1133">Transmembrane helix</keyword>
<organism evidence="13 14">
    <name type="scientific">Oceanidesulfovibrio marinus</name>
    <dbReference type="NCBI Taxonomy" id="370038"/>
    <lineage>
        <taxon>Bacteria</taxon>
        <taxon>Pseudomonadati</taxon>
        <taxon>Thermodesulfobacteriota</taxon>
        <taxon>Desulfovibrionia</taxon>
        <taxon>Desulfovibrionales</taxon>
        <taxon>Desulfovibrionaceae</taxon>
        <taxon>Oceanidesulfovibrio</taxon>
    </lineage>
</organism>
<evidence type="ECO:0000256" key="4">
    <source>
        <dbReference type="ARBA" id="ARBA00022448"/>
    </source>
</evidence>
<keyword evidence="9" id="KW-0811">Translocation</keyword>
<evidence type="ECO:0000313" key="12">
    <source>
        <dbReference type="EMBL" id="QJT08055.1"/>
    </source>
</evidence>
<evidence type="ECO:0000313" key="13">
    <source>
        <dbReference type="EMBL" id="TVM34874.1"/>
    </source>
</evidence>
<reference evidence="12 15" key="2">
    <citation type="submission" date="2019-04" db="EMBL/GenBank/DDBJ databases">
        <title>Isolation and culture of sulfate reducing bacteria from the cold seep of the South China Sea.</title>
        <authorList>
            <person name="Sun C."/>
            <person name="Liu R."/>
        </authorList>
    </citation>
    <scope>NUCLEOTIDE SEQUENCE [LARGE SCALE GENOMIC DNA]</scope>
    <source>
        <strain evidence="12 15">CS1</strain>
    </source>
</reference>
<dbReference type="PANTHER" id="PTHR33909">
    <property type="entry name" value="SEC TRANSLOCON ACCESSORY COMPLEX SUBUNIT YAJC"/>
    <property type="match status" value="1"/>
</dbReference>
<evidence type="ECO:0000256" key="2">
    <source>
        <dbReference type="ARBA" id="ARBA00006742"/>
    </source>
</evidence>